<keyword evidence="9 11" id="KW-0411">Iron-sulfur</keyword>
<feature type="binding site" evidence="11">
    <location>
        <begin position="199"/>
        <end position="201"/>
    </location>
    <ligand>
        <name>pyridoxal 5'-phosphate</name>
        <dbReference type="ChEBI" id="CHEBI:597326"/>
    </ligand>
</feature>
<comment type="subunit">
    <text evidence="11">Homodimer. Forms a heterotetramer with IscU, interacts with other sulfur acceptors.</text>
</comment>
<organism evidence="14">
    <name type="scientific">candidate division WOR-3 bacterium</name>
    <dbReference type="NCBI Taxonomy" id="2052148"/>
    <lineage>
        <taxon>Bacteria</taxon>
        <taxon>Bacteria division WOR-3</taxon>
    </lineage>
</organism>
<gene>
    <name evidence="14" type="primary">nifS</name>
    <name evidence="11" type="synonym">iscS</name>
    <name evidence="14" type="ORF">ENV60_04885</name>
</gene>
<dbReference type="NCBIfam" id="NF002806">
    <property type="entry name" value="PRK02948.1"/>
    <property type="match status" value="1"/>
</dbReference>
<accession>A0A7C4X8X5</accession>
<dbReference type="InterPro" id="IPR017772">
    <property type="entry name" value="Cys_deSase_NifS_bac/arc"/>
</dbReference>
<evidence type="ECO:0000256" key="4">
    <source>
        <dbReference type="ARBA" id="ARBA00022679"/>
    </source>
</evidence>
<dbReference type="PIRSF" id="PIRSF005572">
    <property type="entry name" value="NifS"/>
    <property type="match status" value="1"/>
</dbReference>
<comment type="catalytic activity">
    <reaction evidence="10 11">
        <text>(sulfur carrier)-H + L-cysteine = (sulfur carrier)-SH + L-alanine</text>
        <dbReference type="Rhea" id="RHEA:43892"/>
        <dbReference type="Rhea" id="RHEA-COMP:14737"/>
        <dbReference type="Rhea" id="RHEA-COMP:14739"/>
        <dbReference type="ChEBI" id="CHEBI:29917"/>
        <dbReference type="ChEBI" id="CHEBI:35235"/>
        <dbReference type="ChEBI" id="CHEBI:57972"/>
        <dbReference type="ChEBI" id="CHEBI:64428"/>
        <dbReference type="EC" id="2.8.1.7"/>
    </reaction>
</comment>
<name>A0A7C4X8X5_UNCW3</name>
<dbReference type="EMBL" id="DTGZ01000092">
    <property type="protein sequence ID" value="HGV97612.1"/>
    <property type="molecule type" value="Genomic_DNA"/>
</dbReference>
<keyword evidence="7 11" id="KW-0663">Pyridoxal phosphate</keyword>
<feature type="modified residue" description="N6-(pyridoxal phosphate)lysine" evidence="11">
    <location>
        <position position="202"/>
    </location>
</feature>
<comment type="subcellular location">
    <subcellularLocation>
        <location evidence="11">Cytoplasm</location>
    </subcellularLocation>
</comment>
<reference evidence="14" key="1">
    <citation type="journal article" date="2020" name="mSystems">
        <title>Genome- and Community-Level Interaction Insights into Carbon Utilization and Element Cycling Functions of Hydrothermarchaeota in Hydrothermal Sediment.</title>
        <authorList>
            <person name="Zhou Z."/>
            <person name="Liu Y."/>
            <person name="Xu W."/>
            <person name="Pan J."/>
            <person name="Luo Z.H."/>
            <person name="Li M."/>
        </authorList>
    </citation>
    <scope>NUCLEOTIDE SEQUENCE [LARGE SCALE GENOMIC DNA]</scope>
    <source>
        <strain evidence="14">SpSt-774</strain>
    </source>
</reference>
<dbReference type="InterPro" id="IPR000192">
    <property type="entry name" value="Aminotrans_V_dom"/>
</dbReference>
<dbReference type="PROSITE" id="PS00595">
    <property type="entry name" value="AA_TRANSFER_CLASS_5"/>
    <property type="match status" value="1"/>
</dbReference>
<comment type="cofactor">
    <cofactor evidence="1 11 12">
        <name>pyridoxal 5'-phosphate</name>
        <dbReference type="ChEBI" id="CHEBI:597326"/>
    </cofactor>
</comment>
<dbReference type="GO" id="GO:0046872">
    <property type="term" value="F:metal ion binding"/>
    <property type="evidence" value="ECO:0007669"/>
    <property type="project" value="UniProtKB-KW"/>
</dbReference>
<dbReference type="InterPro" id="IPR015421">
    <property type="entry name" value="PyrdxlP-dep_Trfase_major"/>
</dbReference>
<dbReference type="GO" id="GO:0051537">
    <property type="term" value="F:2 iron, 2 sulfur cluster binding"/>
    <property type="evidence" value="ECO:0007669"/>
    <property type="project" value="UniProtKB-UniRule"/>
</dbReference>
<evidence type="ECO:0000256" key="3">
    <source>
        <dbReference type="ARBA" id="ARBA00022490"/>
    </source>
</evidence>
<evidence type="ECO:0000256" key="11">
    <source>
        <dbReference type="HAMAP-Rule" id="MF_00331"/>
    </source>
</evidence>
<dbReference type="SUPFAM" id="SSF53383">
    <property type="entry name" value="PLP-dependent transferases"/>
    <property type="match status" value="1"/>
</dbReference>
<comment type="pathway">
    <text evidence="11">Cofactor biosynthesis; iron-sulfur cluster biosynthesis.</text>
</comment>
<dbReference type="GO" id="GO:0030170">
    <property type="term" value="F:pyridoxal phosphate binding"/>
    <property type="evidence" value="ECO:0007669"/>
    <property type="project" value="UniProtKB-UniRule"/>
</dbReference>
<dbReference type="InterPro" id="IPR015424">
    <property type="entry name" value="PyrdxlP-dep_Trfase"/>
</dbReference>
<evidence type="ECO:0000313" key="14">
    <source>
        <dbReference type="EMBL" id="HGV97612.1"/>
    </source>
</evidence>
<feature type="binding site" description="via persulfide group" evidence="11">
    <location>
        <position position="325"/>
    </location>
    <ligand>
        <name>[2Fe-2S] cluster</name>
        <dbReference type="ChEBI" id="CHEBI:190135"/>
        <note>ligand shared with IscU</note>
    </ligand>
</feature>
<dbReference type="AlphaFoldDB" id="A0A7C4X8X5"/>
<dbReference type="GO" id="GO:0031071">
    <property type="term" value="F:cysteine desulfurase activity"/>
    <property type="evidence" value="ECO:0007669"/>
    <property type="project" value="UniProtKB-UniRule"/>
</dbReference>
<sequence length="387" mass="42726">MKKIYLDYAATTPLHPDVFEAMKPYFIEKFGNPSSIHSMGIEAKEAIMNARKTIAEILGAKTEEIVFTSGGSESNNMAIKGVAYAMRDKGNHLITSEIEHHAVLEPFHFLQRQGFEVTFLPVDHYGMVDPDDVKKAITPRTILVSIMHANNEIGTIEPVEEIGKICKEKEVYFHTDAVQSFGAVNTNVNDLKVDLLSISAHKFYGPKGVGALYIRMGTKIESLIHGGGQERGRRASTHNVPGIVGLARAAELAKKEMAERVSHSKRLRDMLIKNLLEKIEDIKLNGHPERRLPNNVHIIVKYIEGEALIVRLDELGIEGATGSACSSGSLEPSHVLTAIGVPIEDARGSLRLTIGRLTTEEDIDYVLEVLPRVVKELRDISPLGKNK</sequence>
<dbReference type="FunFam" id="3.40.640.10:FF:000003">
    <property type="entry name" value="Cysteine desulfurase IscS"/>
    <property type="match status" value="1"/>
</dbReference>
<keyword evidence="4 11" id="KW-0808">Transferase</keyword>
<evidence type="ECO:0000256" key="7">
    <source>
        <dbReference type="ARBA" id="ARBA00022898"/>
    </source>
</evidence>
<evidence type="ECO:0000256" key="6">
    <source>
        <dbReference type="ARBA" id="ARBA00022723"/>
    </source>
</evidence>
<comment type="function">
    <text evidence="11">Master enzyme that delivers sulfur to a number of partners involved in Fe-S cluster assembly, tRNA modification or cofactor biosynthesis. Catalyzes the removal of elemental sulfur atoms from cysteine to produce alanine. Functions as a sulfur delivery protein for Fe-S cluster synthesis onto IscU, an Fe-S scaffold assembly protein, as well as other S acceptor proteins.</text>
</comment>
<proteinExistence type="inferred from homology"/>
<dbReference type="PANTHER" id="PTHR11601">
    <property type="entry name" value="CYSTEINE DESULFURYLASE FAMILY MEMBER"/>
    <property type="match status" value="1"/>
</dbReference>
<dbReference type="NCBIfam" id="TIGR03402">
    <property type="entry name" value="FeS_nifS"/>
    <property type="match status" value="1"/>
</dbReference>
<dbReference type="HAMAP" id="MF_00331">
    <property type="entry name" value="Cys_desulf_IscS"/>
    <property type="match status" value="1"/>
</dbReference>
<evidence type="ECO:0000256" key="2">
    <source>
        <dbReference type="ARBA" id="ARBA00006490"/>
    </source>
</evidence>
<dbReference type="GO" id="GO:0044571">
    <property type="term" value="P:[2Fe-2S] cluster assembly"/>
    <property type="evidence" value="ECO:0007669"/>
    <property type="project" value="UniProtKB-UniRule"/>
</dbReference>
<feature type="binding site" evidence="11">
    <location>
        <position position="151"/>
    </location>
    <ligand>
        <name>pyridoxal 5'-phosphate</name>
        <dbReference type="ChEBI" id="CHEBI:597326"/>
    </ligand>
</feature>
<dbReference type="InterPro" id="IPR015422">
    <property type="entry name" value="PyrdxlP-dep_Trfase_small"/>
</dbReference>
<evidence type="ECO:0000256" key="1">
    <source>
        <dbReference type="ARBA" id="ARBA00001933"/>
    </source>
</evidence>
<protein>
    <recommendedName>
        <fullName evidence="11">Cysteine desulfurase IscS</fullName>
        <ecNumber evidence="11">2.8.1.7</ecNumber>
    </recommendedName>
</protein>
<dbReference type="Gene3D" id="3.90.1150.10">
    <property type="entry name" value="Aspartate Aminotransferase, domain 1"/>
    <property type="match status" value="1"/>
</dbReference>
<evidence type="ECO:0000256" key="5">
    <source>
        <dbReference type="ARBA" id="ARBA00022714"/>
    </source>
</evidence>
<dbReference type="InterPro" id="IPR020578">
    <property type="entry name" value="Aminotrans_V_PyrdxlP_BS"/>
</dbReference>
<keyword evidence="8 11" id="KW-0408">Iron</keyword>
<feature type="domain" description="Aminotransferase class V" evidence="13">
    <location>
        <begin position="4"/>
        <end position="366"/>
    </location>
</feature>
<evidence type="ECO:0000256" key="9">
    <source>
        <dbReference type="ARBA" id="ARBA00023014"/>
    </source>
</evidence>
<feature type="binding site" evidence="11">
    <location>
        <begin position="71"/>
        <end position="72"/>
    </location>
    <ligand>
        <name>pyridoxal 5'-phosphate</name>
        <dbReference type="ChEBI" id="CHEBI:597326"/>
    </ligand>
</feature>
<feature type="binding site" evidence="11">
    <location>
        <position position="179"/>
    </location>
    <ligand>
        <name>pyridoxal 5'-phosphate</name>
        <dbReference type="ChEBI" id="CHEBI:597326"/>
    </ligand>
</feature>
<dbReference type="EC" id="2.8.1.7" evidence="11"/>
<comment type="caution">
    <text evidence="14">The sequence shown here is derived from an EMBL/GenBank/DDBJ whole genome shotgun (WGS) entry which is preliminary data.</text>
</comment>
<dbReference type="Pfam" id="PF00266">
    <property type="entry name" value="Aminotran_5"/>
    <property type="match status" value="1"/>
</dbReference>
<dbReference type="PANTHER" id="PTHR11601:SF34">
    <property type="entry name" value="CYSTEINE DESULFURASE"/>
    <property type="match status" value="1"/>
</dbReference>
<dbReference type="GO" id="GO:0006520">
    <property type="term" value="P:amino acid metabolic process"/>
    <property type="evidence" value="ECO:0007669"/>
    <property type="project" value="InterPro"/>
</dbReference>
<evidence type="ECO:0000256" key="12">
    <source>
        <dbReference type="RuleBase" id="RU004504"/>
    </source>
</evidence>
<dbReference type="Gene3D" id="1.10.260.50">
    <property type="match status" value="1"/>
</dbReference>
<evidence type="ECO:0000256" key="10">
    <source>
        <dbReference type="ARBA" id="ARBA00050776"/>
    </source>
</evidence>
<evidence type="ECO:0000259" key="13">
    <source>
        <dbReference type="Pfam" id="PF00266"/>
    </source>
</evidence>
<dbReference type="UniPathway" id="UPA00266"/>
<dbReference type="InterPro" id="IPR016454">
    <property type="entry name" value="Cysteine_dSase"/>
</dbReference>
<keyword evidence="5 11" id="KW-0001">2Fe-2S</keyword>
<keyword evidence="3 11" id="KW-0963">Cytoplasm</keyword>
<comment type="similarity">
    <text evidence="2 11">Belongs to the class-V pyridoxal-phosphate-dependent aminotransferase family. NifS/IscS subfamily.</text>
</comment>
<evidence type="ECO:0000256" key="8">
    <source>
        <dbReference type="ARBA" id="ARBA00023004"/>
    </source>
</evidence>
<dbReference type="InterPro" id="IPR010240">
    <property type="entry name" value="Cys_deSase_IscS"/>
</dbReference>
<dbReference type="GO" id="GO:1990221">
    <property type="term" value="C:L-cysteine desulfurase complex"/>
    <property type="evidence" value="ECO:0007669"/>
    <property type="project" value="UniProtKB-ARBA"/>
</dbReference>
<keyword evidence="6 11" id="KW-0479">Metal-binding</keyword>
<dbReference type="Gene3D" id="3.40.640.10">
    <property type="entry name" value="Type I PLP-dependent aspartate aminotransferase-like (Major domain)"/>
    <property type="match status" value="1"/>
</dbReference>
<feature type="binding site" evidence="11">
    <location>
        <position position="237"/>
    </location>
    <ligand>
        <name>pyridoxal 5'-phosphate</name>
        <dbReference type="ChEBI" id="CHEBI:597326"/>
    </ligand>
</feature>
<feature type="active site" description="Cysteine persulfide intermediate" evidence="11">
    <location>
        <position position="325"/>
    </location>
</feature>